<dbReference type="EMBL" id="SDPQ02000004">
    <property type="protein sequence ID" value="KAA1394353.1"/>
    <property type="molecule type" value="Genomic_DNA"/>
</dbReference>
<name>A0A5M4F9I4_9ACTN</name>
<sequence length="274" mass="28802">MTIPGRLTALVDDAAMFPPGNAPVDVAIREHLGHRSSAYAPLIGPLLVRDTDVDRVPELTHESLAIGVVATSGPRGLEQSIAALHDVPHIRVVAFEIPLGDLSAGELVSALAVPDDVTVSVELPRVPAGPGAEWLNAADEIRAAGWQVKFRTGGVEPSAHPDEHELAAVLAALVPRRFKLTAGLHHAVRNTQAGTGFEQHGFVNIMVAVRRLLVGSTADQAAEVLAIRDGGRLAAEVGSWTADDAAAVRETFRGFGCCGVTEPYEDLLELGLIA</sequence>
<comment type="caution">
    <text evidence="1">The sequence shown here is derived from an EMBL/GenBank/DDBJ whole genome shotgun (WGS) entry which is preliminary data.</text>
</comment>
<organism evidence="1 2">
    <name type="scientific">Aeromicrobium ginsengisoli</name>
    <dbReference type="NCBI Taxonomy" id="363867"/>
    <lineage>
        <taxon>Bacteria</taxon>
        <taxon>Bacillati</taxon>
        <taxon>Actinomycetota</taxon>
        <taxon>Actinomycetes</taxon>
        <taxon>Propionibacteriales</taxon>
        <taxon>Nocardioidaceae</taxon>
        <taxon>Aeromicrobium</taxon>
    </lineage>
</organism>
<gene>
    <name evidence="1" type="ORF">ESP70_019325</name>
</gene>
<reference evidence="1" key="1">
    <citation type="submission" date="2019-09" db="EMBL/GenBank/DDBJ databases">
        <authorList>
            <person name="Li J."/>
        </authorList>
    </citation>
    <scope>NUCLEOTIDE SEQUENCE [LARGE SCALE GENOMIC DNA]</scope>
    <source>
        <strain evidence="1">JCM 14732</strain>
    </source>
</reference>
<proteinExistence type="predicted"/>
<keyword evidence="2" id="KW-1185">Reference proteome</keyword>
<dbReference type="Proteomes" id="UP000380867">
    <property type="component" value="Unassembled WGS sequence"/>
</dbReference>
<protein>
    <submittedName>
        <fullName evidence="1">Uncharacterized protein</fullName>
    </submittedName>
</protein>
<dbReference type="OrthoDB" id="9778153at2"/>
<dbReference type="AlphaFoldDB" id="A0A5M4F9I4"/>
<dbReference type="RefSeq" id="WP_149690963.1">
    <property type="nucleotide sequence ID" value="NZ_SDPQ02000004.1"/>
</dbReference>
<evidence type="ECO:0000313" key="2">
    <source>
        <dbReference type="Proteomes" id="UP000380867"/>
    </source>
</evidence>
<accession>A0A5M4F9I4</accession>
<evidence type="ECO:0000313" key="1">
    <source>
        <dbReference type="EMBL" id="KAA1394353.1"/>
    </source>
</evidence>